<dbReference type="PANTHER" id="PTHR19879">
    <property type="entry name" value="TRANSCRIPTION INITIATION FACTOR TFIID"/>
    <property type="match status" value="1"/>
</dbReference>
<keyword evidence="1 3" id="KW-0853">WD repeat</keyword>
<dbReference type="PROSITE" id="PS00678">
    <property type="entry name" value="WD_REPEATS_1"/>
    <property type="match status" value="2"/>
</dbReference>
<dbReference type="GO" id="GO:0009116">
    <property type="term" value="P:nucleoside metabolic process"/>
    <property type="evidence" value="ECO:0007669"/>
    <property type="project" value="InterPro"/>
</dbReference>
<dbReference type="PROSITE" id="PS50082">
    <property type="entry name" value="WD_REPEATS_2"/>
    <property type="match status" value="8"/>
</dbReference>
<comment type="caution">
    <text evidence="5">The sequence shown here is derived from an EMBL/GenBank/DDBJ whole genome shotgun (WGS) entry which is preliminary data.</text>
</comment>
<dbReference type="InterPro" id="IPR011047">
    <property type="entry name" value="Quinoprotein_ADH-like_sf"/>
</dbReference>
<dbReference type="SUPFAM" id="SSF50998">
    <property type="entry name" value="Quinoprotein alcohol dehydrogenase-like"/>
    <property type="match status" value="1"/>
</dbReference>
<dbReference type="InterPro" id="IPR007111">
    <property type="entry name" value="NACHT_NTPase"/>
</dbReference>
<evidence type="ECO:0000256" key="2">
    <source>
        <dbReference type="ARBA" id="ARBA00022737"/>
    </source>
</evidence>
<dbReference type="PROSITE" id="PS50294">
    <property type="entry name" value="WD_REPEATS_REGION"/>
    <property type="match status" value="8"/>
</dbReference>
<dbReference type="InterPro" id="IPR020472">
    <property type="entry name" value="WD40_PAC1"/>
</dbReference>
<feature type="repeat" description="WD" evidence="3">
    <location>
        <begin position="927"/>
        <end position="968"/>
    </location>
</feature>
<evidence type="ECO:0000256" key="3">
    <source>
        <dbReference type="PROSITE-ProRule" id="PRU00221"/>
    </source>
</evidence>
<feature type="repeat" description="WD" evidence="3">
    <location>
        <begin position="1185"/>
        <end position="1217"/>
    </location>
</feature>
<feature type="repeat" description="WD" evidence="3">
    <location>
        <begin position="1320"/>
        <end position="1361"/>
    </location>
</feature>
<name>A0A1V6QP41_9EURO</name>
<dbReference type="InterPro" id="IPR019775">
    <property type="entry name" value="WD40_repeat_CS"/>
</dbReference>
<feature type="repeat" description="WD" evidence="3">
    <location>
        <begin position="1278"/>
        <end position="1319"/>
    </location>
</feature>
<keyword evidence="2" id="KW-0677">Repeat</keyword>
<reference evidence="6" key="1">
    <citation type="journal article" date="2017" name="Nat. Microbiol.">
        <title>Global analysis of biosynthetic gene clusters reveals vast potential of secondary metabolite production in Penicillium species.</title>
        <authorList>
            <person name="Nielsen J.C."/>
            <person name="Grijseels S."/>
            <person name="Prigent S."/>
            <person name="Ji B."/>
            <person name="Dainat J."/>
            <person name="Nielsen K.F."/>
            <person name="Frisvad J.C."/>
            <person name="Workman M."/>
            <person name="Nielsen J."/>
        </authorList>
    </citation>
    <scope>NUCLEOTIDE SEQUENCE [LARGE SCALE GENOMIC DNA]</scope>
    <source>
        <strain evidence="6">IBT 31811</strain>
    </source>
</reference>
<dbReference type="PANTHER" id="PTHR19879:SF9">
    <property type="entry name" value="TRANSCRIPTION INITIATION FACTOR TFIID SUBUNIT 5"/>
    <property type="match status" value="1"/>
</dbReference>
<proteinExistence type="predicted"/>
<dbReference type="InterPro" id="IPR056884">
    <property type="entry name" value="NPHP3-like_N"/>
</dbReference>
<evidence type="ECO:0000313" key="6">
    <source>
        <dbReference type="Proteomes" id="UP000191672"/>
    </source>
</evidence>
<evidence type="ECO:0000313" key="5">
    <source>
        <dbReference type="EMBL" id="OQD91010.1"/>
    </source>
</evidence>
<evidence type="ECO:0000259" key="4">
    <source>
        <dbReference type="PROSITE" id="PS50837"/>
    </source>
</evidence>
<evidence type="ECO:0000256" key="1">
    <source>
        <dbReference type="ARBA" id="ARBA00022574"/>
    </source>
</evidence>
<dbReference type="InterPro" id="IPR035994">
    <property type="entry name" value="Nucleoside_phosphorylase_sf"/>
</dbReference>
<dbReference type="InterPro" id="IPR027417">
    <property type="entry name" value="P-loop_NTPase"/>
</dbReference>
<gene>
    <name evidence="5" type="ORF">PENANT_c001G06852</name>
</gene>
<dbReference type="SMART" id="SM00320">
    <property type="entry name" value="WD40"/>
    <property type="match status" value="10"/>
</dbReference>
<organism evidence="5 6">
    <name type="scientific">Penicillium antarcticum</name>
    <dbReference type="NCBI Taxonomy" id="416450"/>
    <lineage>
        <taxon>Eukaryota</taxon>
        <taxon>Fungi</taxon>
        <taxon>Dikarya</taxon>
        <taxon>Ascomycota</taxon>
        <taxon>Pezizomycotina</taxon>
        <taxon>Eurotiomycetes</taxon>
        <taxon>Eurotiomycetidae</taxon>
        <taxon>Eurotiales</taxon>
        <taxon>Aspergillaceae</taxon>
        <taxon>Penicillium</taxon>
    </lineage>
</organism>
<dbReference type="Proteomes" id="UP000191672">
    <property type="component" value="Unassembled WGS sequence"/>
</dbReference>
<keyword evidence="6" id="KW-1185">Reference proteome</keyword>
<feature type="repeat" description="WD" evidence="3">
    <location>
        <begin position="975"/>
        <end position="1003"/>
    </location>
</feature>
<dbReference type="GO" id="GO:0003824">
    <property type="term" value="F:catalytic activity"/>
    <property type="evidence" value="ECO:0007669"/>
    <property type="project" value="InterPro"/>
</dbReference>
<dbReference type="Pfam" id="PF24883">
    <property type="entry name" value="NPHP3_N"/>
    <property type="match status" value="1"/>
</dbReference>
<dbReference type="Gene3D" id="3.40.50.300">
    <property type="entry name" value="P-loop containing nucleotide triphosphate hydrolases"/>
    <property type="match status" value="1"/>
</dbReference>
<dbReference type="Gene3D" id="3.40.50.1580">
    <property type="entry name" value="Nucleoside phosphorylase domain"/>
    <property type="match status" value="1"/>
</dbReference>
<dbReference type="EMBL" id="MDYN01000001">
    <property type="protein sequence ID" value="OQD91010.1"/>
    <property type="molecule type" value="Genomic_DNA"/>
</dbReference>
<feature type="domain" description="NACHT" evidence="4">
    <location>
        <begin position="368"/>
        <end position="516"/>
    </location>
</feature>
<dbReference type="InterPro" id="IPR015943">
    <property type="entry name" value="WD40/YVTN_repeat-like_dom_sf"/>
</dbReference>
<dbReference type="SUPFAM" id="SSF52540">
    <property type="entry name" value="P-loop containing nucleoside triphosphate hydrolases"/>
    <property type="match status" value="1"/>
</dbReference>
<dbReference type="STRING" id="416450.A0A1V6QP41"/>
<dbReference type="PROSITE" id="PS50837">
    <property type="entry name" value="NACHT"/>
    <property type="match status" value="1"/>
</dbReference>
<protein>
    <recommendedName>
        <fullName evidence="4">NACHT domain-containing protein</fullName>
    </recommendedName>
</protein>
<feature type="repeat" description="WD" evidence="3">
    <location>
        <begin position="1009"/>
        <end position="1041"/>
    </location>
</feature>
<dbReference type="PRINTS" id="PR00320">
    <property type="entry name" value="GPROTEINBRPT"/>
</dbReference>
<dbReference type="Gene3D" id="2.130.10.10">
    <property type="entry name" value="YVTN repeat-like/Quinoprotein amine dehydrogenase"/>
    <property type="match status" value="5"/>
</dbReference>
<dbReference type="InterPro" id="IPR001680">
    <property type="entry name" value="WD40_rpt"/>
</dbReference>
<feature type="repeat" description="WD" evidence="3">
    <location>
        <begin position="1050"/>
        <end position="1091"/>
    </location>
</feature>
<feature type="repeat" description="WD" evidence="3">
    <location>
        <begin position="1143"/>
        <end position="1175"/>
    </location>
</feature>
<accession>A0A1V6QP41</accession>
<dbReference type="SUPFAM" id="SSF53167">
    <property type="entry name" value="Purine and uridine phosphorylases"/>
    <property type="match status" value="1"/>
</dbReference>
<dbReference type="CDD" id="cd00200">
    <property type="entry name" value="WD40"/>
    <property type="match status" value="2"/>
</dbReference>
<dbReference type="Pfam" id="PF00400">
    <property type="entry name" value="WD40"/>
    <property type="match status" value="9"/>
</dbReference>
<sequence>MPSLDPKVYLVAWIAPLEIEVQAALCMLDKVHIGGFPVGPGDDYVFHAGEVNGHNVVVATFAAGQPYGTNSATSLASHVRRFFPNLWFGLLVGVAAGLPNLSSSPPRDIRLGDVIIAMPDGDNPAIVPYGLGKQKGETGFELLRSGHSLPQTERIVGSAIGKIKAEGRVTKSILDQYNEVASETAKFSDPGQKNDSLYLSGDDKPVLRRQRPESERNRVWYGAIGSGDKLLKSAWDRDELRDTYNLIGLEMEAAGVMSELLVGNIRGVCDYGDERKNKDWQPYAAVMAAAYAKVVLMEIEPKPVAQKIGMDDEFTSEDKHCLKDILLTNPDDDRRRIEETKGGLLNGSFQWILDNPKYCKWYTNTHSQLLWIKGDAGKGKTMLMIGIIKELLQHAKLKSSQSLAYFLCQAADPKLNNATAVLRGLIYMLVVQQPQLVRYLRQRYDLEGRKLFDGGNALYSLSSIFENLMKYSQHTTTYLLIDALDECEGGSSDLLKLIAKTASMQSHQVKWIVSSRNRGDIEHFLHGGYESSKLSLELNAPHISCAVETYINYGISQLGLLKHDKTLEEHVRIQLHQKSDDTFLWVSLVIQDLQKCQHLGAMIEMLEGIPKGLSALYDRMVHQIRQLEDQDRALIVLILSNATLAYRPLHLQEMCCLLSDHNLKCGLDDLEAAVAMDGSLLSIRDDRLYFVHQSAKDYINNHASMEIFPLGRSEVHYRMFQQSLRTLSTKLYRNMYHLENAGVSASEIATLRPDPDPLATLRYSCTFWLDHFLEIEPGSTIRSESSEVAVISGFFTKHLLHWFESLSLIGELPHGIWALRKLVYQEQAEGGLEPVQGGGNFVRRSLRKVLNYPKKRSQPHSILREAERLANSYGSIIGEAPLQAYTATLVFCPQKSQSKILYWRERLDLVEHAFGIQERWDPYLQLLDEHTNRVNRVAFSPDGKLLASASDDCTIRFWDTVTGRMKQVLQDHACVNAVAFSPDGKLLASVSNDCTVRLWNTTSLVLQVLQGHSERVNAVAFSPDGKIVASASDDCTVRLWDTAGVVKHVLQDHTERVNAVAFSQDGKTLASASEDCTTKLWDTITGLLKQTLERPKPVNAVAFSPNGEILASASSTLIMLWEAATGRNMDVLHEVFTGPSQWFIPHTDTIRALVFSQDGKTLASAANDRNIVLWDTANWRVKRILQGHTESIRAVAFSPNSQILASASNDYTIRVWDTAIGLGKRTPQKPRPEAVPLFPGKPPNIAKFSLNGDMLATVGHRSEIFLWDTTTSHKKLISRGILGSINALVFSPDTKMLASAYNDGTVRLWDAARGKMKQTLKANDNSVNAVAFSPGCGMLASASNDGMVRLWDIAKGIVVFSYEEVTTALLFSDDGCLLNTDNSCLCLNSFTAQPLYPRKVERRITAHDKWISCDGEKLVLAPPEYEFVNGSNDTIILRHFSGNITFIKFKLPMQ</sequence>